<dbReference type="AlphaFoldDB" id="A0A6A4FXW9"/>
<evidence type="ECO:0000256" key="1">
    <source>
        <dbReference type="ARBA" id="ARBA00023172"/>
    </source>
</evidence>
<dbReference type="PANTHER" id="PTHR34605">
    <property type="entry name" value="PHAGE_INTEGRASE DOMAIN-CONTAINING PROTEIN"/>
    <property type="match status" value="1"/>
</dbReference>
<keyword evidence="5" id="KW-1185">Reference proteome</keyword>
<evidence type="ECO:0008006" key="6">
    <source>
        <dbReference type="Google" id="ProtNLM"/>
    </source>
</evidence>
<dbReference type="Proteomes" id="UP000434957">
    <property type="component" value="Unassembled WGS sequence"/>
</dbReference>
<organism evidence="3 5">
    <name type="scientific">Phytophthora rubi</name>
    <dbReference type="NCBI Taxonomy" id="129364"/>
    <lineage>
        <taxon>Eukaryota</taxon>
        <taxon>Sar</taxon>
        <taxon>Stramenopiles</taxon>
        <taxon>Oomycota</taxon>
        <taxon>Peronosporomycetes</taxon>
        <taxon>Peronosporales</taxon>
        <taxon>Peronosporaceae</taxon>
        <taxon>Phytophthora</taxon>
    </lineage>
</organism>
<dbReference type="Gene3D" id="1.10.443.10">
    <property type="entry name" value="Intergrase catalytic core"/>
    <property type="match status" value="1"/>
</dbReference>
<sequence length="181" mass="19390">MTFQWFVLKDDDIVTVDATGRITTNPGAAEAVFIRLHGSKTNQDGKPVSRMLVSSRHVVLCPVFGALLLKQARAGLPGTTPAAMFWGRDGVPNCVTAAIMSRAIQGAAASIGEDPARYGTHSLRAGGATNMYRAGVDSLTIQLHGRWTLDAFKLRTRLCTESIKEVANKIISGARSPLVLQ</sequence>
<comment type="caution">
    <text evidence="3">The sequence shown here is derived from an EMBL/GenBank/DDBJ whole genome shotgun (WGS) entry which is preliminary data.</text>
</comment>
<proteinExistence type="predicted"/>
<reference evidence="3 5" key="1">
    <citation type="submission" date="2018-08" db="EMBL/GenBank/DDBJ databases">
        <title>Genomic investigation of the strawberry pathogen Phytophthora fragariae indicates pathogenicity is determined by transcriptional variation in three key races.</title>
        <authorList>
            <person name="Adams T.M."/>
            <person name="Armitage A.D."/>
            <person name="Sobczyk M.K."/>
            <person name="Bates H.J."/>
            <person name="Dunwell J.M."/>
            <person name="Nellist C.F."/>
            <person name="Harrison R.J."/>
        </authorList>
    </citation>
    <scope>NUCLEOTIDE SEQUENCE [LARGE SCALE GENOMIC DNA]</scope>
    <source>
        <strain evidence="2 4">SCRP249</strain>
        <strain evidence="3 5">SCRP333</strain>
    </source>
</reference>
<dbReference type="EMBL" id="QXFT01000014">
    <property type="protein sequence ID" value="KAE9359649.1"/>
    <property type="molecule type" value="Genomic_DNA"/>
</dbReference>
<dbReference type="InterPro" id="IPR052925">
    <property type="entry name" value="Phage_Integrase-like_Recomb"/>
</dbReference>
<gene>
    <name evidence="2" type="ORF">PR001_g1798</name>
    <name evidence="3" type="ORF">PR003_g616</name>
</gene>
<dbReference type="EMBL" id="QXFV01000058">
    <property type="protein sequence ID" value="KAE9051065.1"/>
    <property type="molecule type" value="Genomic_DNA"/>
</dbReference>
<evidence type="ECO:0000313" key="2">
    <source>
        <dbReference type="EMBL" id="KAE9051065.1"/>
    </source>
</evidence>
<dbReference type="SUPFAM" id="SSF56349">
    <property type="entry name" value="DNA breaking-rejoining enzymes"/>
    <property type="match status" value="1"/>
</dbReference>
<dbReference type="Proteomes" id="UP000429607">
    <property type="component" value="Unassembled WGS sequence"/>
</dbReference>
<dbReference type="InterPro" id="IPR011010">
    <property type="entry name" value="DNA_brk_join_enz"/>
</dbReference>
<dbReference type="InterPro" id="IPR013762">
    <property type="entry name" value="Integrase-like_cat_sf"/>
</dbReference>
<evidence type="ECO:0000313" key="5">
    <source>
        <dbReference type="Proteomes" id="UP000434957"/>
    </source>
</evidence>
<accession>A0A6A4FXW9</accession>
<dbReference type="GO" id="GO:0015074">
    <property type="term" value="P:DNA integration"/>
    <property type="evidence" value="ECO:0007669"/>
    <property type="project" value="InterPro"/>
</dbReference>
<dbReference type="GO" id="GO:0006310">
    <property type="term" value="P:DNA recombination"/>
    <property type="evidence" value="ECO:0007669"/>
    <property type="project" value="UniProtKB-KW"/>
</dbReference>
<evidence type="ECO:0000313" key="3">
    <source>
        <dbReference type="EMBL" id="KAE9359649.1"/>
    </source>
</evidence>
<name>A0A6A4FXW9_9STRA</name>
<dbReference type="GO" id="GO:0003677">
    <property type="term" value="F:DNA binding"/>
    <property type="evidence" value="ECO:0007669"/>
    <property type="project" value="InterPro"/>
</dbReference>
<protein>
    <recommendedName>
        <fullName evidence="6">Tyr recombinase domain-containing protein</fullName>
    </recommendedName>
</protein>
<keyword evidence="1" id="KW-0233">DNA recombination</keyword>
<dbReference type="PANTHER" id="PTHR34605:SF4">
    <property type="entry name" value="DNA ADENINE METHYLTRANSFERASE"/>
    <property type="match status" value="1"/>
</dbReference>
<evidence type="ECO:0000313" key="4">
    <source>
        <dbReference type="Proteomes" id="UP000429607"/>
    </source>
</evidence>